<dbReference type="InterPro" id="IPR020630">
    <property type="entry name" value="THF_DH/CycHdrlase_cat_dom"/>
</dbReference>
<dbReference type="Gene3D" id="3.40.50.10860">
    <property type="entry name" value="Leucine Dehydrogenase, chain A, domain 1"/>
    <property type="match status" value="1"/>
</dbReference>
<dbReference type="GO" id="GO:0004477">
    <property type="term" value="F:methenyltetrahydrofolate cyclohydrolase activity"/>
    <property type="evidence" value="ECO:0007669"/>
    <property type="project" value="TreeGrafter"/>
</dbReference>
<protein>
    <recommendedName>
        <fullName evidence="16">Methenyltetrahydrofolate cyclohydrolase</fullName>
    </recommendedName>
</protein>
<evidence type="ECO:0000256" key="11">
    <source>
        <dbReference type="ARBA" id="ARBA00061364"/>
    </source>
</evidence>
<keyword evidence="8" id="KW-0511">Multifunctional enzyme</keyword>
<evidence type="ECO:0000256" key="10">
    <source>
        <dbReference type="ARBA" id="ARBA00058319"/>
    </source>
</evidence>
<evidence type="ECO:0000313" key="15">
    <source>
        <dbReference type="Proteomes" id="UP001189624"/>
    </source>
</evidence>
<evidence type="ECO:0000256" key="6">
    <source>
        <dbReference type="ARBA" id="ARBA00023002"/>
    </source>
</evidence>
<comment type="subunit">
    <text evidence="2">Homodimer.</text>
</comment>
<evidence type="ECO:0000313" key="14">
    <source>
        <dbReference type="EMBL" id="CAJ1958663.1"/>
    </source>
</evidence>
<dbReference type="GO" id="GO:0009853">
    <property type="term" value="P:photorespiration"/>
    <property type="evidence" value="ECO:0007669"/>
    <property type="project" value="UniProtKB-KW"/>
</dbReference>
<dbReference type="GO" id="GO:0005829">
    <property type="term" value="C:cytosol"/>
    <property type="evidence" value="ECO:0007669"/>
    <property type="project" value="TreeGrafter"/>
</dbReference>
<evidence type="ECO:0000256" key="4">
    <source>
        <dbReference type="ARBA" id="ARBA00022801"/>
    </source>
</evidence>
<comment type="pathway">
    <text evidence="1">One-carbon metabolism; tetrahydrofolate interconversion.</text>
</comment>
<evidence type="ECO:0000256" key="7">
    <source>
        <dbReference type="ARBA" id="ARBA00023238"/>
    </source>
</evidence>
<dbReference type="HAMAP" id="MF_01576">
    <property type="entry name" value="THF_DHG_CYH"/>
    <property type="match status" value="1"/>
</dbReference>
<dbReference type="Gene3D" id="3.40.50.720">
    <property type="entry name" value="NAD(P)-binding Rossmann-like Domain"/>
    <property type="match status" value="1"/>
</dbReference>
<dbReference type="SUPFAM" id="SSF51735">
    <property type="entry name" value="NAD(P)-binding Rossmann-fold domains"/>
    <property type="match status" value="1"/>
</dbReference>
<accession>A0AA86SHA4</accession>
<comment type="function">
    <text evidence="10">Catalyzes the oxidation of 5,10-methylenetetrahydrofolate to 5,10-methenyltetrahydrofolate and then the hydrolysis of 5,10-methenyltetrahydrofolate to 10-formyltetrahydrofolate.</text>
</comment>
<dbReference type="GO" id="GO:0035999">
    <property type="term" value="P:tetrahydrofolate interconversion"/>
    <property type="evidence" value="ECO:0007669"/>
    <property type="project" value="TreeGrafter"/>
</dbReference>
<feature type="domain" description="Tetrahydrofolate dehydrogenase/cyclohydrolase catalytic" evidence="12">
    <location>
        <begin position="94"/>
        <end position="209"/>
    </location>
</feature>
<dbReference type="InterPro" id="IPR020631">
    <property type="entry name" value="THF_DH/CycHdrlase_NAD-bd_dom"/>
</dbReference>
<dbReference type="PANTHER" id="PTHR48099:SF13">
    <property type="entry name" value="METHYLENETETRAHYDROFOLATE DEHYDROGENASE"/>
    <property type="match status" value="1"/>
</dbReference>
<name>A0AA86SHA4_9FABA</name>
<evidence type="ECO:0000256" key="5">
    <source>
        <dbReference type="ARBA" id="ARBA00022857"/>
    </source>
</evidence>
<dbReference type="FunFam" id="3.40.50.720:FF:000006">
    <property type="entry name" value="Bifunctional protein FolD"/>
    <property type="match status" value="1"/>
</dbReference>
<dbReference type="Pfam" id="PF02882">
    <property type="entry name" value="THF_DHG_CYH_C"/>
    <property type="match status" value="1"/>
</dbReference>
<dbReference type="CDD" id="cd01080">
    <property type="entry name" value="NAD_bind_m-THF_DH_Cyclohyd"/>
    <property type="match status" value="1"/>
</dbReference>
<evidence type="ECO:0000256" key="9">
    <source>
        <dbReference type="ARBA" id="ARBA00052194"/>
    </source>
</evidence>
<proteinExistence type="inferred from homology"/>
<keyword evidence="6" id="KW-0560">Oxidoreductase</keyword>
<dbReference type="Pfam" id="PF00763">
    <property type="entry name" value="THF_DHG_CYH"/>
    <property type="match status" value="1"/>
</dbReference>
<keyword evidence="15" id="KW-1185">Reference proteome</keyword>
<comment type="catalytic activity">
    <reaction evidence="9">
        <text>(6R)-5,10-methylene-5,6,7,8-tetrahydrofolate + NADP(+) = (6R)-5,10-methenyltetrahydrofolate + NADPH</text>
        <dbReference type="Rhea" id="RHEA:22812"/>
        <dbReference type="ChEBI" id="CHEBI:15636"/>
        <dbReference type="ChEBI" id="CHEBI:57455"/>
        <dbReference type="ChEBI" id="CHEBI:57783"/>
        <dbReference type="ChEBI" id="CHEBI:58349"/>
        <dbReference type="EC" id="1.5.1.5"/>
    </reaction>
</comment>
<evidence type="ECO:0000259" key="12">
    <source>
        <dbReference type="Pfam" id="PF00763"/>
    </source>
</evidence>
<dbReference type="FunFam" id="3.40.50.10860:FF:000005">
    <property type="entry name" value="C-1-tetrahydrofolate synthase, cytoplasmic, putative"/>
    <property type="match status" value="1"/>
</dbReference>
<keyword evidence="7" id="KW-0601">Photorespiration</keyword>
<organism evidence="14 15">
    <name type="scientific">Sphenostylis stenocarpa</name>
    <dbReference type="NCBI Taxonomy" id="92480"/>
    <lineage>
        <taxon>Eukaryota</taxon>
        <taxon>Viridiplantae</taxon>
        <taxon>Streptophyta</taxon>
        <taxon>Embryophyta</taxon>
        <taxon>Tracheophyta</taxon>
        <taxon>Spermatophyta</taxon>
        <taxon>Magnoliopsida</taxon>
        <taxon>eudicotyledons</taxon>
        <taxon>Gunneridae</taxon>
        <taxon>Pentapetalae</taxon>
        <taxon>rosids</taxon>
        <taxon>fabids</taxon>
        <taxon>Fabales</taxon>
        <taxon>Fabaceae</taxon>
        <taxon>Papilionoideae</taxon>
        <taxon>50 kb inversion clade</taxon>
        <taxon>NPAAA clade</taxon>
        <taxon>indigoferoid/millettioid clade</taxon>
        <taxon>Phaseoleae</taxon>
        <taxon>Sphenostylis</taxon>
    </lineage>
</organism>
<sequence>MNIRGCATAGVVAWHRTLRKALLGPNLPDVWLPREHTPSHTLSQESLQRKSFDVNLKFYDHLKPLLWCQHVLFLFGCLRLAIPLGANEHNAVILEGKPIAKEIKLRVTDELRRMKISIGRFPRLSVVLVGDRRDSHTFIHIKLKACNQVGIETVVTQLPENCAESDLLDAVSGFNLDPDVHGIIVQLPLPQHLDEEKIINVVSPEKDVDGFHPLNVGNLAIRGRKPLFIPCAPKGCIELLLRHGVEIKGKRAVIIGRSKIVGLPTSLLLQRHHATVSMLHAYTKDPQQITSEADIVVADVGIPNIVRGNWLKKGAVVIDMGSNQVKDPSGHGFRVSGDVCFEEAVKVASAITPVPGGVGPVTVSMLLSNTLDSAKRAFGMV</sequence>
<dbReference type="InterPro" id="IPR000672">
    <property type="entry name" value="THF_DH/CycHdrlase"/>
</dbReference>
<dbReference type="EMBL" id="OY731402">
    <property type="protein sequence ID" value="CAJ1958663.1"/>
    <property type="molecule type" value="Genomic_DNA"/>
</dbReference>
<evidence type="ECO:0000256" key="1">
    <source>
        <dbReference type="ARBA" id="ARBA00004777"/>
    </source>
</evidence>
<dbReference type="GO" id="GO:0004488">
    <property type="term" value="F:methylenetetrahydrofolate dehydrogenase (NADP+) activity"/>
    <property type="evidence" value="ECO:0007669"/>
    <property type="project" value="UniProtKB-EC"/>
</dbReference>
<reference evidence="14" key="1">
    <citation type="submission" date="2023-10" db="EMBL/GenBank/DDBJ databases">
        <authorList>
            <person name="Domelevo Entfellner J.-B."/>
        </authorList>
    </citation>
    <scope>NUCLEOTIDE SEQUENCE</scope>
</reference>
<keyword evidence="3" id="KW-0554">One-carbon metabolism</keyword>
<evidence type="ECO:0008006" key="16">
    <source>
        <dbReference type="Google" id="ProtNLM"/>
    </source>
</evidence>
<dbReference type="InterPro" id="IPR036291">
    <property type="entry name" value="NAD(P)-bd_dom_sf"/>
</dbReference>
<dbReference type="Proteomes" id="UP001189624">
    <property type="component" value="Chromosome 5"/>
</dbReference>
<dbReference type="PANTHER" id="PTHR48099">
    <property type="entry name" value="C-1-TETRAHYDROFOLATE SYNTHASE, CYTOPLASMIC-RELATED"/>
    <property type="match status" value="1"/>
</dbReference>
<keyword evidence="4" id="KW-0378">Hydrolase</keyword>
<dbReference type="SUPFAM" id="SSF53223">
    <property type="entry name" value="Aminoacid dehydrogenase-like, N-terminal domain"/>
    <property type="match status" value="1"/>
</dbReference>
<evidence type="ECO:0000256" key="2">
    <source>
        <dbReference type="ARBA" id="ARBA00011738"/>
    </source>
</evidence>
<dbReference type="PRINTS" id="PR00085">
    <property type="entry name" value="THFDHDRGNASE"/>
</dbReference>
<keyword evidence="5" id="KW-0521">NADP</keyword>
<dbReference type="InterPro" id="IPR046346">
    <property type="entry name" value="Aminoacid_DH-like_N_sf"/>
</dbReference>
<evidence type="ECO:0000256" key="3">
    <source>
        <dbReference type="ARBA" id="ARBA00022563"/>
    </source>
</evidence>
<evidence type="ECO:0000259" key="13">
    <source>
        <dbReference type="Pfam" id="PF02882"/>
    </source>
</evidence>
<dbReference type="AlphaFoldDB" id="A0AA86SHA4"/>
<evidence type="ECO:0000256" key="8">
    <source>
        <dbReference type="ARBA" id="ARBA00023268"/>
    </source>
</evidence>
<gene>
    <name evidence="14" type="ORF">AYBTSS11_LOCUS17862</name>
</gene>
<dbReference type="Gramene" id="rna-AYBTSS11_LOCUS17862">
    <property type="protein sequence ID" value="CAJ1958663.1"/>
    <property type="gene ID" value="gene-AYBTSS11_LOCUS17862"/>
</dbReference>
<comment type="similarity">
    <text evidence="11">Belongs to the tetrahydrofolate dehydrogenase/cyclohydrolase family.</text>
</comment>
<feature type="domain" description="Tetrahydrofolate dehydrogenase/cyclohydrolase NAD(P)-binding" evidence="13">
    <location>
        <begin position="230"/>
        <end position="377"/>
    </location>
</feature>